<dbReference type="PANTHER" id="PTHR31900:SF34">
    <property type="entry name" value="EMB|CAB62440.1-RELATED"/>
    <property type="match status" value="1"/>
</dbReference>
<dbReference type="SUPFAM" id="SSF81383">
    <property type="entry name" value="F-box domain"/>
    <property type="match status" value="2"/>
</dbReference>
<dbReference type="InterPro" id="IPR001810">
    <property type="entry name" value="F-box_dom"/>
</dbReference>
<dbReference type="InterPro" id="IPR036047">
    <property type="entry name" value="F-box-like_dom_sf"/>
</dbReference>
<dbReference type="AlphaFoldDB" id="A0A8S9KHS5"/>
<protein>
    <recommendedName>
        <fullName evidence="1">F-box domain-containing protein</fullName>
    </recommendedName>
</protein>
<dbReference type="SUPFAM" id="SSF52058">
    <property type="entry name" value="L domain-like"/>
    <property type="match status" value="1"/>
</dbReference>
<dbReference type="CDD" id="cd22160">
    <property type="entry name" value="F-box_AtFBL13-like"/>
    <property type="match status" value="2"/>
</dbReference>
<gene>
    <name evidence="2" type="ORF">F2Q70_00045677</name>
</gene>
<feature type="domain" description="F-box" evidence="1">
    <location>
        <begin position="270"/>
        <end position="329"/>
    </location>
</feature>
<dbReference type="PROSITE" id="PS50181">
    <property type="entry name" value="FBOX"/>
    <property type="match status" value="2"/>
</dbReference>
<dbReference type="InterPro" id="IPR053781">
    <property type="entry name" value="F-box_AtFBL13-like"/>
</dbReference>
<feature type="domain" description="F-box" evidence="1">
    <location>
        <begin position="22"/>
        <end position="81"/>
    </location>
</feature>
<dbReference type="InterPro" id="IPR055411">
    <property type="entry name" value="LRR_FXL15/At3g58940/PEG3-like"/>
</dbReference>
<name>A0A8S9KHS5_BRACR</name>
<dbReference type="PANTHER" id="PTHR31900">
    <property type="entry name" value="F-BOX/RNI SUPERFAMILY PROTEIN-RELATED"/>
    <property type="match status" value="1"/>
</dbReference>
<dbReference type="EMBL" id="QGKY02000164">
    <property type="protein sequence ID" value="KAF2594035.1"/>
    <property type="molecule type" value="Genomic_DNA"/>
</dbReference>
<dbReference type="Pfam" id="PF00646">
    <property type="entry name" value="F-box"/>
    <property type="match status" value="2"/>
</dbReference>
<dbReference type="Pfam" id="PF24758">
    <property type="entry name" value="LRR_At5g56370"/>
    <property type="match status" value="2"/>
</dbReference>
<dbReference type="SMART" id="SM00256">
    <property type="entry name" value="FBOX"/>
    <property type="match status" value="2"/>
</dbReference>
<sequence>MFTFMDAAREKLALSTNPPSEVDRLSSLPDCLIFQVFLNLPTKDVVKTSVLSTRWTTLWKDVPGLDLDPKDFNIHETFVSFVDNFLERNGSSSIHRFKLTYDSSYFEEPGLVNRWVDTAARLKVEHLNVSDYWDPIMNPTVYTCSSLVSLRLARMSLPNPELVSLPSLKALVLILVVFTNKWALENLISKCPVLENFSIERRYGDGIPILRVHSKSLLTFVHDAGNHEDYDEEEYDEDRNVEIDAPMLKYLMISDARVKLALSTNPPSEVDRLSSLPDCLIFQVFLNLPTKDVVKTSVLSTRWTTLWKDVPGLDLDPKDFNIHETFVSFVDNFLERNRSSSIHRFKLTYDSSYFEEPGLVNRWVETAARLKVEHLDVSDYWDPIMNPTVYTCSSLVSLRLARMSLPNPELVSLPSLKALVLILVVFTNKWALENLISKCPVLENFSIERRYGDGIPILRVHSKSLLTFVHDAGNHEDYDEEEYDEDRNVEIDAPMLKYLMISDGLTSSFIIKSPPSAVEADIDIVFNLTSERILGVAYEVQKIEMGVVRFSVRYLQNRICVTNQKIVKIIRGF</sequence>
<reference evidence="2" key="1">
    <citation type="submission" date="2019-12" db="EMBL/GenBank/DDBJ databases">
        <title>Genome sequencing and annotation of Brassica cretica.</title>
        <authorList>
            <person name="Studholme D.J."/>
            <person name="Sarris P.F."/>
        </authorList>
    </citation>
    <scope>NUCLEOTIDE SEQUENCE</scope>
    <source>
        <strain evidence="2">PFS-102/07</strain>
        <tissue evidence="2">Leaf</tissue>
    </source>
</reference>
<evidence type="ECO:0000259" key="1">
    <source>
        <dbReference type="PROSITE" id="PS50181"/>
    </source>
</evidence>
<evidence type="ECO:0000313" key="2">
    <source>
        <dbReference type="EMBL" id="KAF2594035.1"/>
    </source>
</evidence>
<dbReference type="InterPro" id="IPR050232">
    <property type="entry name" value="FBL13/AtMIF1-like"/>
</dbReference>
<comment type="caution">
    <text evidence="2">The sequence shown here is derived from an EMBL/GenBank/DDBJ whole genome shotgun (WGS) entry which is preliminary data.</text>
</comment>
<accession>A0A8S9KHS5</accession>
<dbReference type="InterPro" id="IPR032675">
    <property type="entry name" value="LRR_dom_sf"/>
</dbReference>
<dbReference type="Gene3D" id="3.80.10.10">
    <property type="entry name" value="Ribonuclease Inhibitor"/>
    <property type="match status" value="2"/>
</dbReference>
<proteinExistence type="predicted"/>
<organism evidence="2">
    <name type="scientific">Brassica cretica</name>
    <name type="common">Mustard</name>
    <dbReference type="NCBI Taxonomy" id="69181"/>
    <lineage>
        <taxon>Eukaryota</taxon>
        <taxon>Viridiplantae</taxon>
        <taxon>Streptophyta</taxon>
        <taxon>Embryophyta</taxon>
        <taxon>Tracheophyta</taxon>
        <taxon>Spermatophyta</taxon>
        <taxon>Magnoliopsida</taxon>
        <taxon>eudicotyledons</taxon>
        <taxon>Gunneridae</taxon>
        <taxon>Pentapetalae</taxon>
        <taxon>rosids</taxon>
        <taxon>malvids</taxon>
        <taxon>Brassicales</taxon>
        <taxon>Brassicaceae</taxon>
        <taxon>Brassiceae</taxon>
        <taxon>Brassica</taxon>
    </lineage>
</organism>